<gene>
    <name evidence="3" type="ORF">PLXY2_LOCUS13432</name>
</gene>
<proteinExistence type="predicted"/>
<comment type="caution">
    <text evidence="3">The sequence shown here is derived from an EMBL/GenBank/DDBJ whole genome shotgun (WGS) entry which is preliminary data.</text>
</comment>
<sequence length="106" mass="10889">MQTSTLVLLACLVAAAVAWPAPADEDQLLLQEALGDAPVERGARQKRGLLLLKKKLLLGALGLKAAKVGAVGGAVAGAALAAKKSHSPKAKIVSLPYNSYGHSSWH</sequence>
<dbReference type="AlphaFoldDB" id="A0A8S4G6G8"/>
<name>A0A8S4G6G8_PLUXY</name>
<feature type="chain" id="PRO_5035893198" evidence="2">
    <location>
        <begin position="19"/>
        <end position="106"/>
    </location>
</feature>
<dbReference type="EMBL" id="CAJHNJ030000097">
    <property type="protein sequence ID" value="CAG9135207.1"/>
    <property type="molecule type" value="Genomic_DNA"/>
</dbReference>
<reference evidence="3" key="1">
    <citation type="submission" date="2020-11" db="EMBL/GenBank/DDBJ databases">
        <authorList>
            <person name="Whiteford S."/>
        </authorList>
    </citation>
    <scope>NUCLEOTIDE SEQUENCE</scope>
</reference>
<evidence type="ECO:0000313" key="4">
    <source>
        <dbReference type="Proteomes" id="UP000653454"/>
    </source>
</evidence>
<keyword evidence="1 2" id="KW-0732">Signal</keyword>
<evidence type="ECO:0000256" key="2">
    <source>
        <dbReference type="SAM" id="SignalP"/>
    </source>
</evidence>
<accession>A0A8S4G6G8</accession>
<dbReference type="InterPro" id="IPR031305">
    <property type="entry name" value="Casein_CS"/>
</dbReference>
<dbReference type="Proteomes" id="UP000653454">
    <property type="component" value="Unassembled WGS sequence"/>
</dbReference>
<evidence type="ECO:0000313" key="3">
    <source>
        <dbReference type="EMBL" id="CAG9135207.1"/>
    </source>
</evidence>
<protein>
    <submittedName>
        <fullName evidence="3">(diamondback moth) hypothetical protein</fullName>
    </submittedName>
</protein>
<feature type="signal peptide" evidence="2">
    <location>
        <begin position="1"/>
        <end position="18"/>
    </location>
</feature>
<evidence type="ECO:0000256" key="1">
    <source>
        <dbReference type="ARBA" id="ARBA00022729"/>
    </source>
</evidence>
<organism evidence="3 4">
    <name type="scientific">Plutella xylostella</name>
    <name type="common">Diamondback moth</name>
    <name type="synonym">Plutella maculipennis</name>
    <dbReference type="NCBI Taxonomy" id="51655"/>
    <lineage>
        <taxon>Eukaryota</taxon>
        <taxon>Metazoa</taxon>
        <taxon>Ecdysozoa</taxon>
        <taxon>Arthropoda</taxon>
        <taxon>Hexapoda</taxon>
        <taxon>Insecta</taxon>
        <taxon>Pterygota</taxon>
        <taxon>Neoptera</taxon>
        <taxon>Endopterygota</taxon>
        <taxon>Lepidoptera</taxon>
        <taxon>Glossata</taxon>
        <taxon>Ditrysia</taxon>
        <taxon>Yponomeutoidea</taxon>
        <taxon>Plutellidae</taxon>
        <taxon>Plutella</taxon>
    </lineage>
</organism>
<dbReference type="PROSITE" id="PS00306">
    <property type="entry name" value="CASEIN_ALPHA_BETA"/>
    <property type="match status" value="1"/>
</dbReference>
<keyword evidence="4" id="KW-1185">Reference proteome</keyword>